<dbReference type="OrthoDB" id="9802219at2"/>
<keyword evidence="7 11" id="KW-0332">GMP biosynthesis</keyword>
<comment type="pathway">
    <text evidence="2 11">Purine metabolism; GMP biosynthesis; GMP from XMP (L-Gln route): step 1/1.</text>
</comment>
<feature type="binding site" evidence="12">
    <location>
        <begin position="234"/>
        <end position="240"/>
    </location>
    <ligand>
        <name>ATP</name>
        <dbReference type="ChEBI" id="CHEBI:30616"/>
    </ligand>
</feature>
<name>A0A917JPI6_9GAMM</name>
<evidence type="ECO:0000256" key="11">
    <source>
        <dbReference type="HAMAP-Rule" id="MF_00344"/>
    </source>
</evidence>
<dbReference type="GO" id="GO:0003921">
    <property type="term" value="F:GMP synthase activity"/>
    <property type="evidence" value="ECO:0007669"/>
    <property type="project" value="InterPro"/>
</dbReference>
<accession>A0A917JPI6</accession>
<dbReference type="EMBL" id="BMOB01000001">
    <property type="protein sequence ID" value="GGI75683.1"/>
    <property type="molecule type" value="Genomic_DNA"/>
</dbReference>
<dbReference type="InterPro" id="IPR014729">
    <property type="entry name" value="Rossmann-like_a/b/a_fold"/>
</dbReference>
<dbReference type="PANTHER" id="PTHR11922">
    <property type="entry name" value="GMP SYNTHASE-RELATED"/>
    <property type="match status" value="1"/>
</dbReference>
<dbReference type="NCBIfam" id="NF000848">
    <property type="entry name" value="PRK00074.1"/>
    <property type="match status" value="1"/>
</dbReference>
<dbReference type="FunFam" id="3.40.50.880:FF:000001">
    <property type="entry name" value="GMP synthase [glutamine-hydrolyzing]"/>
    <property type="match status" value="1"/>
</dbReference>
<comment type="subunit">
    <text evidence="11">Homodimer.</text>
</comment>
<keyword evidence="15" id="KW-1185">Reference proteome</keyword>
<organism evidence="14 15">
    <name type="scientific">Legionella impletisoli</name>
    <dbReference type="NCBI Taxonomy" id="343510"/>
    <lineage>
        <taxon>Bacteria</taxon>
        <taxon>Pseudomonadati</taxon>
        <taxon>Pseudomonadota</taxon>
        <taxon>Gammaproteobacteria</taxon>
        <taxon>Legionellales</taxon>
        <taxon>Legionellaceae</taxon>
        <taxon>Legionella</taxon>
    </lineage>
</organism>
<dbReference type="Pfam" id="PF00958">
    <property type="entry name" value="GMP_synt_C"/>
    <property type="match status" value="1"/>
</dbReference>
<evidence type="ECO:0000256" key="7">
    <source>
        <dbReference type="ARBA" id="ARBA00022749"/>
    </source>
</evidence>
<dbReference type="EC" id="6.3.5.2" evidence="3 11"/>
<evidence type="ECO:0000256" key="2">
    <source>
        <dbReference type="ARBA" id="ARBA00005153"/>
    </source>
</evidence>
<proteinExistence type="inferred from homology"/>
<dbReference type="Pfam" id="PF02540">
    <property type="entry name" value="NAD_synthase"/>
    <property type="match status" value="1"/>
</dbReference>
<keyword evidence="8 11" id="KW-0658">Purine biosynthesis</keyword>
<evidence type="ECO:0000256" key="4">
    <source>
        <dbReference type="ARBA" id="ARBA00021562"/>
    </source>
</evidence>
<feature type="active site" description="Nucleophile" evidence="11">
    <location>
        <position position="85"/>
    </location>
</feature>
<dbReference type="InterPro" id="IPR022955">
    <property type="entry name" value="GMP_synthase"/>
</dbReference>
<dbReference type="GO" id="GO:0005524">
    <property type="term" value="F:ATP binding"/>
    <property type="evidence" value="ECO:0007669"/>
    <property type="project" value="UniProtKB-UniRule"/>
</dbReference>
<keyword evidence="6 11" id="KW-0547">Nucleotide-binding</keyword>
<dbReference type="InterPro" id="IPR025777">
    <property type="entry name" value="GMPS_ATP_PPase_dom"/>
</dbReference>
<comment type="function">
    <text evidence="1 11">Catalyzes the synthesis of GMP from XMP.</text>
</comment>
<dbReference type="PROSITE" id="PS51553">
    <property type="entry name" value="GMPS_ATP_PPASE"/>
    <property type="match status" value="1"/>
</dbReference>
<dbReference type="NCBIfam" id="TIGR00884">
    <property type="entry name" value="guaA_Cterm"/>
    <property type="match status" value="1"/>
</dbReference>
<dbReference type="CDD" id="cd01997">
    <property type="entry name" value="GMP_synthase_C"/>
    <property type="match status" value="1"/>
</dbReference>
<evidence type="ECO:0000256" key="8">
    <source>
        <dbReference type="ARBA" id="ARBA00022755"/>
    </source>
</evidence>
<feature type="domain" description="GMPS ATP-PPase" evidence="13">
    <location>
        <begin position="207"/>
        <end position="400"/>
    </location>
</feature>
<keyword evidence="10 11" id="KW-0315">Glutamine amidotransferase</keyword>
<evidence type="ECO:0000313" key="15">
    <source>
        <dbReference type="Proteomes" id="UP000630149"/>
    </source>
</evidence>
<dbReference type="CDD" id="cd01742">
    <property type="entry name" value="GATase1_GMP_Synthase"/>
    <property type="match status" value="1"/>
</dbReference>
<evidence type="ECO:0000256" key="3">
    <source>
        <dbReference type="ARBA" id="ARBA00012746"/>
    </source>
</evidence>
<reference evidence="14" key="2">
    <citation type="submission" date="2020-09" db="EMBL/GenBank/DDBJ databases">
        <authorList>
            <person name="Sun Q."/>
            <person name="Ohkuma M."/>
        </authorList>
    </citation>
    <scope>NUCLEOTIDE SEQUENCE</scope>
    <source>
        <strain evidence="14">JCM 13919</strain>
    </source>
</reference>
<dbReference type="Gene3D" id="3.30.300.10">
    <property type="match status" value="1"/>
</dbReference>
<dbReference type="AlphaFoldDB" id="A0A917JPI6"/>
<dbReference type="InterPro" id="IPR001674">
    <property type="entry name" value="GMP_synth_C"/>
</dbReference>
<dbReference type="HAMAP" id="MF_00344">
    <property type="entry name" value="GMP_synthase"/>
    <property type="match status" value="1"/>
</dbReference>
<dbReference type="InterPro" id="IPR017926">
    <property type="entry name" value="GATASE"/>
</dbReference>
<keyword evidence="9 11" id="KW-0067">ATP-binding</keyword>
<dbReference type="InterPro" id="IPR022310">
    <property type="entry name" value="NAD/GMP_synthase"/>
</dbReference>
<evidence type="ECO:0000256" key="9">
    <source>
        <dbReference type="ARBA" id="ARBA00022840"/>
    </source>
</evidence>
<dbReference type="Gene3D" id="3.40.50.620">
    <property type="entry name" value="HUPs"/>
    <property type="match status" value="1"/>
</dbReference>
<evidence type="ECO:0000256" key="6">
    <source>
        <dbReference type="ARBA" id="ARBA00022741"/>
    </source>
</evidence>
<dbReference type="SUPFAM" id="SSF52402">
    <property type="entry name" value="Adenine nucleotide alpha hydrolases-like"/>
    <property type="match status" value="1"/>
</dbReference>
<dbReference type="Proteomes" id="UP000630149">
    <property type="component" value="Unassembled WGS sequence"/>
</dbReference>
<dbReference type="PRINTS" id="PR00097">
    <property type="entry name" value="ANTSNTHASEII"/>
</dbReference>
<dbReference type="PROSITE" id="PS51273">
    <property type="entry name" value="GATASE_TYPE_1"/>
    <property type="match status" value="1"/>
</dbReference>
<dbReference type="Gene3D" id="3.40.50.880">
    <property type="match status" value="1"/>
</dbReference>
<dbReference type="PANTHER" id="PTHR11922:SF2">
    <property type="entry name" value="GMP SYNTHASE [GLUTAMINE-HYDROLYZING]"/>
    <property type="match status" value="1"/>
</dbReference>
<comment type="caution">
    <text evidence="14">The sequence shown here is derived from an EMBL/GenBank/DDBJ whole genome shotgun (WGS) entry which is preliminary data.</text>
</comment>
<dbReference type="InterPro" id="IPR004739">
    <property type="entry name" value="GMP_synth_GATase"/>
</dbReference>
<sequence length="525" mass="58487">MNQIKKKPLVILDFGSQYTQLIGRRIREIGVYCEIYSFDISNDHLKSLNPCGFILSGGPSTVTLETNPRAPDWVFESKLPVLGICYGMQTMAVQLGGKVHTSTKREFGYAELRLHGHSQLLKYIEDKTNSKGQALLDVWMSHGDKVTELPSGFKVICETNNAPLAGMADESRKLYGVQFHPEVTHTPQGKRILERFVIDICGAKANWTPENIIEQAIEKVRTEVGSSKVLLGLSGGVDSSVVAALLHQAIGDQLICVFVDTGLLRLNEAQQVMTMFGNHMGIKIIHVQAEEQFLTALEGITCPEAKRKQIGKTFIEVFEKEAANIQDVQWLAQGTIYPDVIESAATHIKGGSEVIKSHHNVGGLPETMNLKLLEPIRELFKDEVRKVGLELGLPYDMVYRHPFPGPGLGVRILGQVKKEYADKLRLADAIFIEELHKAELYHQVSQAFAVFLPVKSVGVMGDGRRYDYVICLRAVETVDFMTAVWAHLPWDFLGHVSNRIINEVDGISRVTYDISGKPPATIEWE</sequence>
<evidence type="ECO:0000259" key="13">
    <source>
        <dbReference type="PROSITE" id="PS51553"/>
    </source>
</evidence>
<dbReference type="SUPFAM" id="SSF54810">
    <property type="entry name" value="GMP synthetase C-terminal dimerisation domain"/>
    <property type="match status" value="1"/>
</dbReference>
<evidence type="ECO:0000256" key="12">
    <source>
        <dbReference type="PROSITE-ProRule" id="PRU00886"/>
    </source>
</evidence>
<dbReference type="NCBIfam" id="TIGR00888">
    <property type="entry name" value="guaA_Nterm"/>
    <property type="match status" value="1"/>
</dbReference>
<feature type="active site" evidence="11">
    <location>
        <position position="182"/>
    </location>
</feature>
<dbReference type="Pfam" id="PF00117">
    <property type="entry name" value="GATase"/>
    <property type="match status" value="1"/>
</dbReference>
<dbReference type="GO" id="GO:0005829">
    <property type="term" value="C:cytosol"/>
    <property type="evidence" value="ECO:0007669"/>
    <property type="project" value="TreeGrafter"/>
</dbReference>
<reference evidence="14" key="1">
    <citation type="journal article" date="2014" name="Int. J. Syst. Evol. Microbiol.">
        <title>Complete genome sequence of Corynebacterium casei LMG S-19264T (=DSM 44701T), isolated from a smear-ripened cheese.</title>
        <authorList>
            <consortium name="US DOE Joint Genome Institute (JGI-PGF)"/>
            <person name="Walter F."/>
            <person name="Albersmeier A."/>
            <person name="Kalinowski J."/>
            <person name="Ruckert C."/>
        </authorList>
    </citation>
    <scope>NUCLEOTIDE SEQUENCE</scope>
    <source>
        <strain evidence="14">JCM 13919</strain>
    </source>
</reference>
<dbReference type="InterPro" id="IPR029062">
    <property type="entry name" value="Class_I_gatase-like"/>
</dbReference>
<evidence type="ECO:0000256" key="1">
    <source>
        <dbReference type="ARBA" id="ARBA00002332"/>
    </source>
</evidence>
<dbReference type="FunFam" id="3.40.50.620:FF:000001">
    <property type="entry name" value="GMP synthase [glutamine-hydrolyzing]"/>
    <property type="match status" value="1"/>
</dbReference>
<keyword evidence="5 11" id="KW-0436">Ligase</keyword>
<protein>
    <recommendedName>
        <fullName evidence="4 11">GMP synthase [glutamine-hydrolyzing]</fullName>
        <ecNumber evidence="3 11">6.3.5.2</ecNumber>
    </recommendedName>
    <alternativeName>
        <fullName evidence="11">GMP synthetase</fullName>
    </alternativeName>
    <alternativeName>
        <fullName evidence="11">Glutamine amidotransferase</fullName>
    </alternativeName>
</protein>
<evidence type="ECO:0000256" key="10">
    <source>
        <dbReference type="ARBA" id="ARBA00022962"/>
    </source>
</evidence>
<gene>
    <name evidence="11 14" type="primary">guaA</name>
    <name evidence="14" type="ORF">GCM10007966_00600</name>
</gene>
<evidence type="ECO:0000313" key="14">
    <source>
        <dbReference type="EMBL" id="GGI75683.1"/>
    </source>
</evidence>
<feature type="active site" evidence="11">
    <location>
        <position position="180"/>
    </location>
</feature>
<evidence type="ECO:0000256" key="5">
    <source>
        <dbReference type="ARBA" id="ARBA00022598"/>
    </source>
</evidence>
<dbReference type="FunFam" id="3.30.300.10:FF:000002">
    <property type="entry name" value="GMP synthase [glutamine-hydrolyzing]"/>
    <property type="match status" value="1"/>
</dbReference>
<dbReference type="RefSeq" id="WP_131775313.1">
    <property type="nucleotide sequence ID" value="NZ_BMOB01000001.1"/>
</dbReference>
<dbReference type="PRINTS" id="PR00096">
    <property type="entry name" value="GATASE"/>
</dbReference>
<comment type="catalytic activity">
    <reaction evidence="11">
        <text>XMP + L-glutamine + ATP + H2O = GMP + L-glutamate + AMP + diphosphate + 2 H(+)</text>
        <dbReference type="Rhea" id="RHEA:11680"/>
        <dbReference type="ChEBI" id="CHEBI:15377"/>
        <dbReference type="ChEBI" id="CHEBI:15378"/>
        <dbReference type="ChEBI" id="CHEBI:29985"/>
        <dbReference type="ChEBI" id="CHEBI:30616"/>
        <dbReference type="ChEBI" id="CHEBI:33019"/>
        <dbReference type="ChEBI" id="CHEBI:57464"/>
        <dbReference type="ChEBI" id="CHEBI:58115"/>
        <dbReference type="ChEBI" id="CHEBI:58359"/>
        <dbReference type="ChEBI" id="CHEBI:456215"/>
        <dbReference type="EC" id="6.3.5.2"/>
    </reaction>
</comment>
<dbReference type="SUPFAM" id="SSF52317">
    <property type="entry name" value="Class I glutamine amidotransferase-like"/>
    <property type="match status" value="1"/>
</dbReference>